<organism evidence="4 5">
    <name type="scientific">Pedobacter duraquae</name>
    <dbReference type="NCBI Taxonomy" id="425511"/>
    <lineage>
        <taxon>Bacteria</taxon>
        <taxon>Pseudomonadati</taxon>
        <taxon>Bacteroidota</taxon>
        <taxon>Sphingobacteriia</taxon>
        <taxon>Sphingobacteriales</taxon>
        <taxon>Sphingobacteriaceae</taxon>
        <taxon>Pedobacter</taxon>
    </lineage>
</organism>
<dbReference type="Gene3D" id="2.60.120.1440">
    <property type="match status" value="1"/>
</dbReference>
<dbReference type="GO" id="GO:0016989">
    <property type="term" value="F:sigma factor antagonist activity"/>
    <property type="evidence" value="ECO:0007669"/>
    <property type="project" value="TreeGrafter"/>
</dbReference>
<dbReference type="Gene3D" id="3.55.50.30">
    <property type="match status" value="1"/>
</dbReference>
<dbReference type="OrthoDB" id="1452822at2"/>
<proteinExistence type="predicted"/>
<feature type="domain" description="Protein FecR C-terminal" evidence="3">
    <location>
        <begin position="255"/>
        <end position="323"/>
    </location>
</feature>
<dbReference type="RefSeq" id="WP_133558822.1">
    <property type="nucleotide sequence ID" value="NZ_SNWM01000006.1"/>
</dbReference>
<dbReference type="PANTHER" id="PTHR30273:SF2">
    <property type="entry name" value="PROTEIN FECR"/>
    <property type="match status" value="1"/>
</dbReference>
<evidence type="ECO:0000313" key="5">
    <source>
        <dbReference type="Proteomes" id="UP000295499"/>
    </source>
</evidence>
<name>A0A4V3C2X2_9SPHI</name>
<evidence type="ECO:0000256" key="1">
    <source>
        <dbReference type="SAM" id="Phobius"/>
    </source>
</evidence>
<reference evidence="4 5" key="1">
    <citation type="submission" date="2019-03" db="EMBL/GenBank/DDBJ databases">
        <title>Genomic Encyclopedia of Archaeal and Bacterial Type Strains, Phase II (KMG-II): from individual species to whole genera.</title>
        <authorList>
            <person name="Goeker M."/>
        </authorList>
    </citation>
    <scope>NUCLEOTIDE SEQUENCE [LARGE SCALE GENOMIC DNA]</scope>
    <source>
        <strain evidence="4 5">DSM 19034</strain>
    </source>
</reference>
<dbReference type="InterPro" id="IPR032508">
    <property type="entry name" value="FecR_C"/>
</dbReference>
<dbReference type="Proteomes" id="UP000295499">
    <property type="component" value="Unassembled WGS sequence"/>
</dbReference>
<feature type="transmembrane region" description="Helical" evidence="1">
    <location>
        <begin position="94"/>
        <end position="112"/>
    </location>
</feature>
<gene>
    <name evidence="4" type="ORF">CLV32_4221</name>
</gene>
<evidence type="ECO:0000313" key="4">
    <source>
        <dbReference type="EMBL" id="TDO19599.1"/>
    </source>
</evidence>
<keyword evidence="5" id="KW-1185">Reference proteome</keyword>
<evidence type="ECO:0000259" key="3">
    <source>
        <dbReference type="Pfam" id="PF16344"/>
    </source>
</evidence>
<dbReference type="AlphaFoldDB" id="A0A4V3C2X2"/>
<dbReference type="Pfam" id="PF04773">
    <property type="entry name" value="FecR"/>
    <property type="match status" value="1"/>
</dbReference>
<dbReference type="Pfam" id="PF16344">
    <property type="entry name" value="FecR_C"/>
    <property type="match status" value="1"/>
</dbReference>
<feature type="domain" description="FecR protein" evidence="2">
    <location>
        <begin position="126"/>
        <end position="212"/>
    </location>
</feature>
<dbReference type="PANTHER" id="PTHR30273">
    <property type="entry name" value="PERIPLASMIC SIGNAL SENSOR AND SIGMA FACTOR ACTIVATOR FECR-RELATED"/>
    <property type="match status" value="1"/>
</dbReference>
<protein>
    <submittedName>
        <fullName evidence="4">FecR family protein</fullName>
    </submittedName>
</protein>
<dbReference type="EMBL" id="SNWM01000006">
    <property type="protein sequence ID" value="TDO19599.1"/>
    <property type="molecule type" value="Genomic_DNA"/>
</dbReference>
<keyword evidence="1" id="KW-1133">Transmembrane helix</keyword>
<comment type="caution">
    <text evidence="4">The sequence shown here is derived from an EMBL/GenBank/DDBJ whole genome shotgun (WGS) entry which is preliminary data.</text>
</comment>
<sequence>MNRDAEYMNINDDLLISYLLNEASAQQRKQVEKWRAEQSANERRFTEFQLIWEQSAELAFNGKRDAKESLLRLKSRLTQSNATPTTKFKNRSSWFSIAAAIIVLVSGTWIYTKILNQEQQISSVDQVRTDTLSDGSVVTLNKKSLIIYPKHFSDAQRLVTLSSGEAFFKIVPDKIKPFIIQSGNVKIRVVGTSFNVKSSNNLLEVIVETGIVQVITNGKMMSLRPGEKGLINIESGMPTKTNNPDQLYKWYRSKKFIADNTPLWRMVEVLNEAYNTHISIGRKELKNLPLNTTFSAQSLDEILDVISRTFKITVEKKSDQIILK</sequence>
<keyword evidence="1" id="KW-0812">Transmembrane</keyword>
<keyword evidence="1" id="KW-0472">Membrane</keyword>
<dbReference type="InterPro" id="IPR006860">
    <property type="entry name" value="FecR"/>
</dbReference>
<dbReference type="InterPro" id="IPR012373">
    <property type="entry name" value="Ferrdict_sens_TM"/>
</dbReference>
<evidence type="ECO:0000259" key="2">
    <source>
        <dbReference type="Pfam" id="PF04773"/>
    </source>
</evidence>
<dbReference type="PIRSF" id="PIRSF018266">
    <property type="entry name" value="FecR"/>
    <property type="match status" value="1"/>
</dbReference>
<accession>A0A4V3C2X2</accession>